<evidence type="ECO:0000313" key="1">
    <source>
        <dbReference type="EMBL" id="EGO28664.1"/>
    </source>
</evidence>
<dbReference type="GeneID" id="18810898"/>
<accession>F8NJS8</accession>
<dbReference type="RefSeq" id="XP_007314863.1">
    <property type="nucleotide sequence ID" value="XM_007314801.1"/>
</dbReference>
<dbReference type="HOGENOM" id="CLU_2887200_0_0_1"/>
<reference evidence="1" key="1">
    <citation type="submission" date="2011-04" db="EMBL/GenBank/DDBJ databases">
        <title>Evolution of plant cell wall degrading machinery underlies the functional diversity of forest fungi.</title>
        <authorList>
            <consortium name="US DOE Joint Genome Institute (JGI-PGF)"/>
            <person name="Eastwood D.C."/>
            <person name="Floudas D."/>
            <person name="Binder M."/>
            <person name="Majcherczyk A."/>
            <person name="Schneider P."/>
            <person name="Aerts A."/>
            <person name="Asiegbu F.O."/>
            <person name="Baker S.E."/>
            <person name="Barry K."/>
            <person name="Bendiksby M."/>
            <person name="Blumentritt M."/>
            <person name="Coutinho P.M."/>
            <person name="Cullen D."/>
            <person name="Cullen D."/>
            <person name="Gathman A."/>
            <person name="Goodell B."/>
            <person name="Henrissat B."/>
            <person name="Ihrmark K."/>
            <person name="Kauserud H."/>
            <person name="Kohler A."/>
            <person name="LaButti K."/>
            <person name="Lapidus A."/>
            <person name="Lavin J.L."/>
            <person name="Lee Y.-H."/>
            <person name="Lindquist E."/>
            <person name="Lilly W."/>
            <person name="Lucas S."/>
            <person name="Morin E."/>
            <person name="Murat C."/>
            <person name="Oguiza J.A."/>
            <person name="Park J."/>
            <person name="Pisabarro A.G."/>
            <person name="Riley R."/>
            <person name="Rosling A."/>
            <person name="Salamov A."/>
            <person name="Schmidt O."/>
            <person name="Schmutz J."/>
            <person name="Skrede I."/>
            <person name="Stenlid J."/>
            <person name="Wiebenga A."/>
            <person name="Xie X."/>
            <person name="Kues U."/>
            <person name="Hibbett D.S."/>
            <person name="Hoffmeister D."/>
            <person name="Hogberg N."/>
            <person name="Martin F."/>
            <person name="Grigoriev I.V."/>
            <person name="Watkinson S.C."/>
        </authorList>
    </citation>
    <scope>NUCLEOTIDE SEQUENCE</scope>
    <source>
        <strain evidence="1">S7.9</strain>
    </source>
</reference>
<gene>
    <name evidence="1" type="ORF">SERLADRAFT_380625</name>
</gene>
<protein>
    <submittedName>
        <fullName evidence="1">Uncharacterized protein</fullName>
    </submittedName>
</protein>
<proteinExistence type="predicted"/>
<dbReference type="EMBL" id="GL945430">
    <property type="protein sequence ID" value="EGO28664.1"/>
    <property type="molecule type" value="Genomic_DNA"/>
</dbReference>
<feature type="non-terminal residue" evidence="1">
    <location>
        <position position="65"/>
    </location>
</feature>
<dbReference type="AlphaFoldDB" id="F8NJS8"/>
<dbReference type="KEGG" id="sla:SERLADRAFT_380625"/>
<sequence length="65" mass="7402">MQPVREMHLGLHRLNNRCTELTCSDNDRPDTKLLISKGVNFEGKMPRFDQISCSEYCGFVLGSVN</sequence>
<dbReference type="Proteomes" id="UP000008064">
    <property type="component" value="Unassembled WGS sequence"/>
</dbReference>
<organism>
    <name type="scientific">Serpula lacrymans var. lacrymans (strain S7.9)</name>
    <name type="common">Dry rot fungus</name>
    <dbReference type="NCBI Taxonomy" id="578457"/>
    <lineage>
        <taxon>Eukaryota</taxon>
        <taxon>Fungi</taxon>
        <taxon>Dikarya</taxon>
        <taxon>Basidiomycota</taxon>
        <taxon>Agaricomycotina</taxon>
        <taxon>Agaricomycetes</taxon>
        <taxon>Agaricomycetidae</taxon>
        <taxon>Boletales</taxon>
        <taxon>Coniophorineae</taxon>
        <taxon>Serpulaceae</taxon>
        <taxon>Serpula</taxon>
    </lineage>
</organism>
<name>F8NJS8_SERL9</name>